<dbReference type="AlphaFoldDB" id="A0A0L0F067"/>
<dbReference type="RefSeq" id="XP_014143969.1">
    <property type="nucleotide sequence ID" value="XM_014288494.1"/>
</dbReference>
<gene>
    <name evidence="1" type="ORF">SARC_17410</name>
</gene>
<proteinExistence type="predicted"/>
<evidence type="ECO:0000313" key="2">
    <source>
        <dbReference type="Proteomes" id="UP000054560"/>
    </source>
</evidence>
<feature type="non-terminal residue" evidence="1">
    <location>
        <position position="56"/>
    </location>
</feature>
<dbReference type="GeneID" id="25917914"/>
<evidence type="ECO:0000313" key="1">
    <source>
        <dbReference type="EMBL" id="KNC70067.1"/>
    </source>
</evidence>
<protein>
    <submittedName>
        <fullName evidence="1">Uncharacterized protein</fullName>
    </submittedName>
</protein>
<reference evidence="1 2" key="1">
    <citation type="submission" date="2011-02" db="EMBL/GenBank/DDBJ databases">
        <title>The Genome Sequence of Sphaeroforma arctica JP610.</title>
        <authorList>
            <consortium name="The Broad Institute Genome Sequencing Platform"/>
            <person name="Russ C."/>
            <person name="Cuomo C."/>
            <person name="Young S.K."/>
            <person name="Zeng Q."/>
            <person name="Gargeya S."/>
            <person name="Alvarado L."/>
            <person name="Berlin A."/>
            <person name="Chapman S.B."/>
            <person name="Chen Z."/>
            <person name="Freedman E."/>
            <person name="Gellesch M."/>
            <person name="Goldberg J."/>
            <person name="Griggs A."/>
            <person name="Gujja S."/>
            <person name="Heilman E."/>
            <person name="Heiman D."/>
            <person name="Howarth C."/>
            <person name="Mehta T."/>
            <person name="Neiman D."/>
            <person name="Pearson M."/>
            <person name="Roberts A."/>
            <person name="Saif S."/>
            <person name="Shea T."/>
            <person name="Shenoy N."/>
            <person name="Sisk P."/>
            <person name="Stolte C."/>
            <person name="Sykes S."/>
            <person name="White J."/>
            <person name="Yandava C."/>
            <person name="Burger G."/>
            <person name="Gray M.W."/>
            <person name="Holland P.W.H."/>
            <person name="King N."/>
            <person name="Lang F.B.F."/>
            <person name="Roger A.J."/>
            <person name="Ruiz-Trillo I."/>
            <person name="Haas B."/>
            <person name="Nusbaum C."/>
            <person name="Birren B."/>
        </authorList>
    </citation>
    <scope>NUCLEOTIDE SEQUENCE [LARGE SCALE GENOMIC DNA]</scope>
    <source>
        <strain evidence="1 2">JP610</strain>
    </source>
</reference>
<name>A0A0L0F067_9EUKA</name>
<dbReference type="EMBL" id="KQ252260">
    <property type="protein sequence ID" value="KNC70067.1"/>
    <property type="molecule type" value="Genomic_DNA"/>
</dbReference>
<feature type="non-terminal residue" evidence="1">
    <location>
        <position position="1"/>
    </location>
</feature>
<organism evidence="1 2">
    <name type="scientific">Sphaeroforma arctica JP610</name>
    <dbReference type="NCBI Taxonomy" id="667725"/>
    <lineage>
        <taxon>Eukaryota</taxon>
        <taxon>Ichthyosporea</taxon>
        <taxon>Ichthyophonida</taxon>
        <taxon>Sphaeroforma</taxon>
    </lineage>
</organism>
<sequence>STYEAGERSTGGYEGHQVVCLGEAFPGYPGPCENGGVECAPTNPVLWCRYESLSCG</sequence>
<accession>A0A0L0F067</accession>
<dbReference type="Proteomes" id="UP000054560">
    <property type="component" value="Unassembled WGS sequence"/>
</dbReference>
<keyword evidence="2" id="KW-1185">Reference proteome</keyword>